<evidence type="ECO:0000313" key="5">
    <source>
        <dbReference type="Proteomes" id="UP000295793"/>
    </source>
</evidence>
<keyword evidence="1" id="KW-1133">Transmembrane helix</keyword>
<reference evidence="4 5" key="1">
    <citation type="submission" date="2019-03" db="EMBL/GenBank/DDBJ databases">
        <title>Genomic Encyclopedia of Archaeal and Bacterial Type Strains, Phase II (KMG-II): from individual species to whole genera.</title>
        <authorList>
            <person name="Goeker M."/>
        </authorList>
    </citation>
    <scope>NUCLEOTIDE SEQUENCE [LARGE SCALE GENOMIC DNA]</scope>
    <source>
        <strain evidence="4 5">DSM 15388</strain>
    </source>
</reference>
<proteinExistence type="predicted"/>
<sequence length="284" mass="32473">MFVTIFCKGIMQMCPGALFMSVQSSAATKPITIALLGARLNPECGAEFLVPQLQATRNRDAFLITLESGLVWLFDYGVLVGWGVSEADRQALCAKLEPWVKDPVNRPLMEQYSYSVDIAQPVRVHHDMLMVPDEQPLRLLGLSHAFAQSAKLIFFEEKALSVIESNAYISKELARTGKVVLKRRQLSKLRGVLFDTSSDISLNFNLLDTPEFFWDYPELEEDYLKLARYLDLHPRIEILNRKISTIHELLEMLVAEGYHKHSAFLEWIIIWLIAVDILIYFIPK</sequence>
<dbReference type="AlphaFoldDB" id="A0A4R3I4B4"/>
<feature type="signal peptide" evidence="2">
    <location>
        <begin position="1"/>
        <end position="26"/>
    </location>
</feature>
<keyword evidence="5" id="KW-1185">Reference proteome</keyword>
<keyword evidence="1" id="KW-0472">Membrane</keyword>
<evidence type="ECO:0000256" key="1">
    <source>
        <dbReference type="SAM" id="Phobius"/>
    </source>
</evidence>
<feature type="domain" description="DUF155" evidence="3">
    <location>
        <begin position="71"/>
        <end position="240"/>
    </location>
</feature>
<comment type="caution">
    <text evidence="4">The sequence shown here is derived from an EMBL/GenBank/DDBJ whole genome shotgun (WGS) entry which is preliminary data.</text>
</comment>
<feature type="chain" id="PRO_5020615362" evidence="2">
    <location>
        <begin position="27"/>
        <end position="284"/>
    </location>
</feature>
<dbReference type="InterPro" id="IPR051624">
    <property type="entry name" value="RMD1/Sad1-interacting"/>
</dbReference>
<feature type="transmembrane region" description="Helical" evidence="1">
    <location>
        <begin position="264"/>
        <end position="282"/>
    </location>
</feature>
<accession>A0A4R3I4B4</accession>
<dbReference type="PANTHER" id="PTHR16255">
    <property type="entry name" value="REQUIRED FOR MEIOTIC NUCLEAR DIVISION PROTEIN 1 HOMOLOG"/>
    <property type="match status" value="1"/>
</dbReference>
<keyword evidence="1" id="KW-0812">Transmembrane</keyword>
<dbReference type="Proteomes" id="UP000295793">
    <property type="component" value="Unassembled WGS sequence"/>
</dbReference>
<organism evidence="4 5">
    <name type="scientific">Reinekea marinisedimentorum</name>
    <dbReference type="NCBI Taxonomy" id="230495"/>
    <lineage>
        <taxon>Bacteria</taxon>
        <taxon>Pseudomonadati</taxon>
        <taxon>Pseudomonadota</taxon>
        <taxon>Gammaproteobacteria</taxon>
        <taxon>Oceanospirillales</taxon>
        <taxon>Saccharospirillaceae</taxon>
        <taxon>Reinekea</taxon>
    </lineage>
</organism>
<dbReference type="Pfam" id="PF02582">
    <property type="entry name" value="DUF155"/>
    <property type="match status" value="1"/>
</dbReference>
<evidence type="ECO:0000313" key="4">
    <source>
        <dbReference type="EMBL" id="TCS40430.1"/>
    </source>
</evidence>
<name>A0A4R3I4B4_9GAMM</name>
<dbReference type="InterPro" id="IPR003734">
    <property type="entry name" value="DUF155"/>
</dbReference>
<evidence type="ECO:0000259" key="3">
    <source>
        <dbReference type="Pfam" id="PF02582"/>
    </source>
</evidence>
<dbReference type="PANTHER" id="PTHR16255:SF1">
    <property type="entry name" value="REQUIRED FOR MEIOTIC NUCLEAR DIVISION PROTEIN 1 HOMOLOG"/>
    <property type="match status" value="1"/>
</dbReference>
<keyword evidence="2" id="KW-0732">Signal</keyword>
<gene>
    <name evidence="4" type="ORF">BCF53_109140</name>
</gene>
<dbReference type="EMBL" id="SLZR01000009">
    <property type="protein sequence ID" value="TCS40430.1"/>
    <property type="molecule type" value="Genomic_DNA"/>
</dbReference>
<evidence type="ECO:0000256" key="2">
    <source>
        <dbReference type="SAM" id="SignalP"/>
    </source>
</evidence>
<protein>
    <submittedName>
        <fullName evidence="4">YagE family uncharacterized protein</fullName>
    </submittedName>
</protein>